<sequence>MAFGHAGCVMVILSNNLRRLPFPLFARRAGLSTRFFSTKSDASTTGGQGNVMATVWRRYLTITDAHPIKTQAITTIIFAGLGNILAQTVVERRPLSDLDLPSLLKFTTISLCYTFPVVRTWLWTLERVVKPSKYAPLKKVALDQFCFAPISLAAFLCVMQFVEGNGWDGAKRNVEQNWWPVLMNNYKLWPAAQLINFYLVPFNQRILFGSAVSLLWNTYIAFVVRQGTAAPVAAAPVAIPQKEA</sequence>
<comment type="similarity">
    <text evidence="2 7">Belongs to the peroxisomal membrane protein PXMP2/4 family.</text>
</comment>
<keyword evidence="4" id="KW-1133">Transmembrane helix</keyword>
<organism evidence="8 9">
    <name type="scientific">Ramazzottius varieornatus</name>
    <name type="common">Water bear</name>
    <name type="synonym">Tardigrade</name>
    <dbReference type="NCBI Taxonomy" id="947166"/>
    <lineage>
        <taxon>Eukaryota</taxon>
        <taxon>Metazoa</taxon>
        <taxon>Ecdysozoa</taxon>
        <taxon>Tardigrada</taxon>
        <taxon>Eutardigrada</taxon>
        <taxon>Parachela</taxon>
        <taxon>Hypsibioidea</taxon>
        <taxon>Ramazzottiidae</taxon>
        <taxon>Ramazzottius</taxon>
    </lineage>
</organism>
<dbReference type="Pfam" id="PF04117">
    <property type="entry name" value="Mpv17_PMP22"/>
    <property type="match status" value="1"/>
</dbReference>
<evidence type="ECO:0000256" key="1">
    <source>
        <dbReference type="ARBA" id="ARBA00004141"/>
    </source>
</evidence>
<evidence type="ECO:0000256" key="6">
    <source>
        <dbReference type="ARBA" id="ARBA00049743"/>
    </source>
</evidence>
<evidence type="ECO:0000256" key="5">
    <source>
        <dbReference type="ARBA" id="ARBA00023136"/>
    </source>
</evidence>
<evidence type="ECO:0000256" key="7">
    <source>
        <dbReference type="RuleBase" id="RU363053"/>
    </source>
</evidence>
<gene>
    <name evidence="8" type="primary">RvY_13929-1</name>
    <name evidence="8" type="synonym">RvY_13929.1</name>
    <name evidence="8" type="ORF">RvY_13929</name>
</gene>
<dbReference type="PANTHER" id="PTHR11266:SF17">
    <property type="entry name" value="PROTEIN MPV17"/>
    <property type="match status" value="1"/>
</dbReference>
<evidence type="ECO:0000256" key="3">
    <source>
        <dbReference type="ARBA" id="ARBA00022692"/>
    </source>
</evidence>
<evidence type="ECO:0000313" key="9">
    <source>
        <dbReference type="Proteomes" id="UP000186922"/>
    </source>
</evidence>
<keyword evidence="5" id="KW-0472">Membrane</keyword>
<evidence type="ECO:0000313" key="8">
    <source>
        <dbReference type="EMBL" id="GAV03520.1"/>
    </source>
</evidence>
<comment type="subcellular location">
    <subcellularLocation>
        <location evidence="1">Membrane</location>
        <topology evidence="1">Multi-pass membrane protein</topology>
    </subcellularLocation>
</comment>
<keyword evidence="3" id="KW-0812">Transmembrane</keyword>
<evidence type="ECO:0000256" key="2">
    <source>
        <dbReference type="ARBA" id="ARBA00006824"/>
    </source>
</evidence>
<keyword evidence="9" id="KW-1185">Reference proteome</keyword>
<name>A0A1D1VPK9_RAMVA</name>
<accession>A0A1D1VPK9</accession>
<protein>
    <recommendedName>
        <fullName evidence="6">Mitochondrial inner membrane protein Mpv17</fullName>
    </recommendedName>
</protein>
<dbReference type="AlphaFoldDB" id="A0A1D1VPK9"/>
<dbReference type="InterPro" id="IPR007248">
    <property type="entry name" value="Mpv17_PMP22"/>
</dbReference>
<dbReference type="OrthoDB" id="430207at2759"/>
<dbReference type="STRING" id="947166.A0A1D1VPK9"/>
<dbReference type="Proteomes" id="UP000186922">
    <property type="component" value="Unassembled WGS sequence"/>
</dbReference>
<dbReference type="PANTHER" id="PTHR11266">
    <property type="entry name" value="PEROXISOMAL MEMBRANE PROTEIN 2, PXMP2 MPV17"/>
    <property type="match status" value="1"/>
</dbReference>
<reference evidence="8 9" key="1">
    <citation type="journal article" date="2016" name="Nat. Commun.">
        <title>Extremotolerant tardigrade genome and improved radiotolerance of human cultured cells by tardigrade-unique protein.</title>
        <authorList>
            <person name="Hashimoto T."/>
            <person name="Horikawa D.D."/>
            <person name="Saito Y."/>
            <person name="Kuwahara H."/>
            <person name="Kozuka-Hata H."/>
            <person name="Shin-I T."/>
            <person name="Minakuchi Y."/>
            <person name="Ohishi K."/>
            <person name="Motoyama A."/>
            <person name="Aizu T."/>
            <person name="Enomoto A."/>
            <person name="Kondo K."/>
            <person name="Tanaka S."/>
            <person name="Hara Y."/>
            <person name="Koshikawa S."/>
            <person name="Sagara H."/>
            <person name="Miura T."/>
            <person name="Yokobori S."/>
            <person name="Miyagawa K."/>
            <person name="Suzuki Y."/>
            <person name="Kubo T."/>
            <person name="Oyama M."/>
            <person name="Kohara Y."/>
            <person name="Fujiyama A."/>
            <person name="Arakawa K."/>
            <person name="Katayama T."/>
            <person name="Toyoda A."/>
            <person name="Kunieda T."/>
        </authorList>
    </citation>
    <scope>NUCLEOTIDE SEQUENCE [LARGE SCALE GENOMIC DNA]</scope>
    <source>
        <strain evidence="8 9">YOKOZUNA-1</strain>
    </source>
</reference>
<proteinExistence type="inferred from homology"/>
<comment type="caution">
    <text evidence="8">The sequence shown here is derived from an EMBL/GenBank/DDBJ whole genome shotgun (WGS) entry which is preliminary data.</text>
</comment>
<dbReference type="GO" id="GO:0005739">
    <property type="term" value="C:mitochondrion"/>
    <property type="evidence" value="ECO:0007669"/>
    <property type="project" value="TreeGrafter"/>
</dbReference>
<dbReference type="EMBL" id="BDGG01000009">
    <property type="protein sequence ID" value="GAV03520.1"/>
    <property type="molecule type" value="Genomic_DNA"/>
</dbReference>
<evidence type="ECO:0000256" key="4">
    <source>
        <dbReference type="ARBA" id="ARBA00022989"/>
    </source>
</evidence>
<dbReference type="GO" id="GO:0016020">
    <property type="term" value="C:membrane"/>
    <property type="evidence" value="ECO:0007669"/>
    <property type="project" value="UniProtKB-SubCell"/>
</dbReference>